<proteinExistence type="predicted"/>
<dbReference type="EMBL" id="BK015960">
    <property type="protein sequence ID" value="DAF87192.1"/>
    <property type="molecule type" value="Genomic_DNA"/>
</dbReference>
<evidence type="ECO:0000313" key="1">
    <source>
        <dbReference type="EMBL" id="DAF87192.1"/>
    </source>
</evidence>
<organism evidence="1">
    <name type="scientific">Myoviridae sp. ctPkm1</name>
    <dbReference type="NCBI Taxonomy" id="2825099"/>
    <lineage>
        <taxon>Viruses</taxon>
        <taxon>Duplodnaviria</taxon>
        <taxon>Heunggongvirae</taxon>
        <taxon>Uroviricota</taxon>
        <taxon>Caudoviricetes</taxon>
    </lineage>
</organism>
<sequence length="207" mass="21434">MATSDEKVVKVGRLKAFWADALAKLSATFAAKSHEHDAATRSAAGFMSAADKAKLDGLSGSGGSDDLLLALLSDTRELEDLAVQGGEFENAGEGWNTFTFPEPFDAPPLVLAQCDGFGVEVKGVTAEHFLYMVTQATSSSGSSKTLYYGTSSAYRLKNILSTQKGAGTSGWTDGGSFTVLTSAGSSGTSGVAEKVAVRWAAIEKGAE</sequence>
<reference evidence="1" key="1">
    <citation type="journal article" date="2021" name="Proc. Natl. Acad. Sci. U.S.A.">
        <title>A Catalog of Tens of Thousands of Viruses from Human Metagenomes Reveals Hidden Associations with Chronic Diseases.</title>
        <authorList>
            <person name="Tisza M.J."/>
            <person name="Buck C.B."/>
        </authorList>
    </citation>
    <scope>NUCLEOTIDE SEQUENCE</scope>
    <source>
        <strain evidence="1">CtPkm1</strain>
    </source>
</reference>
<name>A0A8S5TYB6_9CAUD</name>
<accession>A0A8S5TYB6</accession>
<protein>
    <submittedName>
        <fullName evidence="1">H-type lectin domain</fullName>
    </submittedName>
</protein>